<evidence type="ECO:0000313" key="3">
    <source>
        <dbReference type="Proteomes" id="UP000550260"/>
    </source>
</evidence>
<gene>
    <name evidence="2" type="ORF">H5411_34950</name>
</gene>
<keyword evidence="1" id="KW-0472">Membrane</keyword>
<name>A0A8E2B737_9PSEU</name>
<comment type="caution">
    <text evidence="2">The sequence shown here is derived from an EMBL/GenBank/DDBJ whole genome shotgun (WGS) entry which is preliminary data.</text>
</comment>
<protein>
    <submittedName>
        <fullName evidence="2">Uncharacterized protein</fullName>
    </submittedName>
</protein>
<reference evidence="2 3" key="1">
    <citation type="submission" date="2020-08" db="EMBL/GenBank/DDBJ databases">
        <title>Amycolatopsis echigonensis JCM 21831.</title>
        <authorList>
            <person name="Tedsree N."/>
            <person name="Kuncharoen N."/>
            <person name="Likhitwitayawuid K."/>
            <person name="Tanasupawat S."/>
        </authorList>
    </citation>
    <scope>NUCLEOTIDE SEQUENCE [LARGE SCALE GENOMIC DNA]</scope>
    <source>
        <strain evidence="2 3">JCM 21831</strain>
    </source>
</reference>
<dbReference type="AlphaFoldDB" id="A0A8E2B737"/>
<sequence length="95" mass="10571">MTTADDDFRYLFGRLETKIDAMDEKLDHTAEKLGRHEERILAVERDVRDLKVARTADQQQTTNGVSGMRIAVVSALIAAGFGGLFLLIQILTHAN</sequence>
<dbReference type="EMBL" id="JACJHR010000070">
    <property type="protein sequence ID" value="MBB2504329.1"/>
    <property type="molecule type" value="Genomic_DNA"/>
</dbReference>
<dbReference type="Proteomes" id="UP000550260">
    <property type="component" value="Unassembled WGS sequence"/>
</dbReference>
<keyword evidence="1" id="KW-1133">Transmembrane helix</keyword>
<accession>A0A8E2B737</accession>
<feature type="transmembrane region" description="Helical" evidence="1">
    <location>
        <begin position="70"/>
        <end position="91"/>
    </location>
</feature>
<proteinExistence type="predicted"/>
<evidence type="ECO:0000313" key="2">
    <source>
        <dbReference type="EMBL" id="MBB2504329.1"/>
    </source>
</evidence>
<keyword evidence="1" id="KW-0812">Transmembrane</keyword>
<dbReference type="RefSeq" id="WP_183126285.1">
    <property type="nucleotide sequence ID" value="NZ_JACJHR010000070.1"/>
</dbReference>
<organism evidence="2 3">
    <name type="scientific">Amycolatopsis echigonensis</name>
    <dbReference type="NCBI Taxonomy" id="2576905"/>
    <lineage>
        <taxon>Bacteria</taxon>
        <taxon>Bacillati</taxon>
        <taxon>Actinomycetota</taxon>
        <taxon>Actinomycetes</taxon>
        <taxon>Pseudonocardiales</taxon>
        <taxon>Pseudonocardiaceae</taxon>
        <taxon>Amycolatopsis</taxon>
    </lineage>
</organism>
<evidence type="ECO:0000256" key="1">
    <source>
        <dbReference type="SAM" id="Phobius"/>
    </source>
</evidence>